<dbReference type="GO" id="GO:0004497">
    <property type="term" value="F:monooxygenase activity"/>
    <property type="evidence" value="ECO:0007669"/>
    <property type="project" value="UniProtKB-KW"/>
</dbReference>
<gene>
    <name evidence="15" type="primary">106093966</name>
</gene>
<proteinExistence type="inferred from homology"/>
<evidence type="ECO:0000313" key="16">
    <source>
        <dbReference type="Proteomes" id="UP000095300"/>
    </source>
</evidence>
<dbReference type="GO" id="GO:0020037">
    <property type="term" value="F:heme binding"/>
    <property type="evidence" value="ECO:0007669"/>
    <property type="project" value="InterPro"/>
</dbReference>
<evidence type="ECO:0000256" key="10">
    <source>
        <dbReference type="ARBA" id="ARBA00023004"/>
    </source>
</evidence>
<evidence type="ECO:0000256" key="7">
    <source>
        <dbReference type="ARBA" id="ARBA00022824"/>
    </source>
</evidence>
<dbReference type="VEuPathDB" id="VectorBase:SCAU000476"/>
<evidence type="ECO:0000256" key="11">
    <source>
        <dbReference type="ARBA" id="ARBA00023033"/>
    </source>
</evidence>
<dbReference type="PRINTS" id="PR00385">
    <property type="entry name" value="P450"/>
</dbReference>
<keyword evidence="11 13" id="KW-0503">Monooxygenase</keyword>
<keyword evidence="7" id="KW-0256">Endoplasmic reticulum</keyword>
<comment type="similarity">
    <text evidence="4 13">Belongs to the cytochrome P450 family.</text>
</comment>
<dbReference type="GO" id="GO:0005789">
    <property type="term" value="C:endoplasmic reticulum membrane"/>
    <property type="evidence" value="ECO:0007669"/>
    <property type="project" value="UniProtKB-SubCell"/>
</dbReference>
<evidence type="ECO:0008006" key="17">
    <source>
        <dbReference type="Google" id="ProtNLM"/>
    </source>
</evidence>
<dbReference type="InterPro" id="IPR001128">
    <property type="entry name" value="Cyt_P450"/>
</dbReference>
<keyword evidence="9 13" id="KW-0560">Oxidoreductase</keyword>
<keyword evidence="5 12" id="KW-0349">Heme</keyword>
<evidence type="ECO:0000256" key="9">
    <source>
        <dbReference type="ARBA" id="ARBA00023002"/>
    </source>
</evidence>
<dbReference type="Proteomes" id="UP000095300">
    <property type="component" value="Unassembled WGS sequence"/>
</dbReference>
<evidence type="ECO:0000256" key="14">
    <source>
        <dbReference type="SAM" id="SignalP"/>
    </source>
</evidence>
<dbReference type="SUPFAM" id="SSF48264">
    <property type="entry name" value="Cytochrome P450"/>
    <property type="match status" value="1"/>
</dbReference>
<evidence type="ECO:0000256" key="2">
    <source>
        <dbReference type="ARBA" id="ARBA00004174"/>
    </source>
</evidence>
<keyword evidence="10 12" id="KW-0408">Iron</keyword>
<dbReference type="PANTHER" id="PTHR24291">
    <property type="entry name" value="CYTOCHROME P450 FAMILY 4"/>
    <property type="match status" value="1"/>
</dbReference>
<accession>A0A1I8NMZ0</accession>
<dbReference type="InterPro" id="IPR002401">
    <property type="entry name" value="Cyt_P450_E_grp-I"/>
</dbReference>
<dbReference type="KEGG" id="scac:106093966"/>
<evidence type="ECO:0000256" key="6">
    <source>
        <dbReference type="ARBA" id="ARBA00022723"/>
    </source>
</evidence>
<dbReference type="GO" id="GO:0005506">
    <property type="term" value="F:iron ion binding"/>
    <property type="evidence" value="ECO:0007669"/>
    <property type="project" value="InterPro"/>
</dbReference>
<evidence type="ECO:0000256" key="8">
    <source>
        <dbReference type="ARBA" id="ARBA00022848"/>
    </source>
</evidence>
<dbReference type="Gene3D" id="1.10.630.10">
    <property type="entry name" value="Cytochrome P450"/>
    <property type="match status" value="1"/>
</dbReference>
<dbReference type="EnsemblMetazoa" id="SCAU000476-RA">
    <property type="protein sequence ID" value="SCAU000476-PA"/>
    <property type="gene ID" value="SCAU000476"/>
</dbReference>
<dbReference type="AlphaFoldDB" id="A0A1I8NMZ0"/>
<evidence type="ECO:0000313" key="15">
    <source>
        <dbReference type="EnsemblMetazoa" id="SCAU000476-PA"/>
    </source>
</evidence>
<keyword evidence="6 12" id="KW-0479">Metal-binding</keyword>
<dbReference type="STRING" id="35570.A0A1I8NMZ0"/>
<evidence type="ECO:0000256" key="12">
    <source>
        <dbReference type="PIRSR" id="PIRSR602401-1"/>
    </source>
</evidence>
<name>A0A1I8NMZ0_STOCA</name>
<dbReference type="GO" id="GO:0016705">
    <property type="term" value="F:oxidoreductase activity, acting on paired donors, with incorporation or reduction of molecular oxygen"/>
    <property type="evidence" value="ECO:0007669"/>
    <property type="project" value="InterPro"/>
</dbReference>
<dbReference type="Pfam" id="PF00067">
    <property type="entry name" value="p450"/>
    <property type="match status" value="1"/>
</dbReference>
<evidence type="ECO:0000256" key="5">
    <source>
        <dbReference type="ARBA" id="ARBA00022617"/>
    </source>
</evidence>
<feature type="binding site" description="axial binding residue" evidence="12">
    <location>
        <position position="456"/>
    </location>
    <ligand>
        <name>heme</name>
        <dbReference type="ChEBI" id="CHEBI:30413"/>
    </ligand>
    <ligandPart>
        <name>Fe</name>
        <dbReference type="ChEBI" id="CHEBI:18248"/>
    </ligandPart>
</feature>
<organism evidence="15 16">
    <name type="scientific">Stomoxys calcitrans</name>
    <name type="common">Stable fly</name>
    <name type="synonym">Conops calcitrans</name>
    <dbReference type="NCBI Taxonomy" id="35570"/>
    <lineage>
        <taxon>Eukaryota</taxon>
        <taxon>Metazoa</taxon>
        <taxon>Ecdysozoa</taxon>
        <taxon>Arthropoda</taxon>
        <taxon>Hexapoda</taxon>
        <taxon>Insecta</taxon>
        <taxon>Pterygota</taxon>
        <taxon>Neoptera</taxon>
        <taxon>Endopterygota</taxon>
        <taxon>Diptera</taxon>
        <taxon>Brachycera</taxon>
        <taxon>Muscomorpha</taxon>
        <taxon>Muscoidea</taxon>
        <taxon>Muscidae</taxon>
        <taxon>Stomoxys</taxon>
    </lineage>
</organism>
<dbReference type="InterPro" id="IPR036396">
    <property type="entry name" value="Cyt_P450_sf"/>
</dbReference>
<evidence type="ECO:0000256" key="1">
    <source>
        <dbReference type="ARBA" id="ARBA00001971"/>
    </source>
</evidence>
<sequence length="508" mass="58150">MLFELVLGLLTTCMIVDYLTKLRRNRLLNKAGIRGNKELPILGNGLEILTMTPENAFHHVQRTFKSYGKTYRFWAVNEVVIFTRDVKIFEDVLKSTQLIAKNGAYPILASWLGDGLLLSKGTKWFSRRKIITPTFHFKILEQFVEVFDQQTDKLIQRLSKKADGQTVIDMFPEICLTALDIIAETAMGVKINAQDNPKMPYVTSVTECLDIMIFRLTRALDRFDWYFSIFSNKLYRRQQKCLQIMHEFTDKVIVERQAALQKSKDSGTYQEGSNTDEFGVKKRMALLDVLLQSTIDGQPLSNQDIREEVDTFMFEGHDTTTSALAHICYLVARHPEVQKKLFQEILEVFGKDKQQPVTIKQLQELKYMECVIKESLRLYPAVPIIGRLTEQDTVINGVTIPSNTHILLLIYAVGRDADYFSQPNDFIPERFAGSIDNPSKFNPFAFAPFSAGPRNCIGQKFAMLEMKCTISKMIRHFELLPLGEEIHSVMSLVLRSTTGMNIGLRPRS</sequence>
<keyword evidence="8" id="KW-0492">Microsome</keyword>
<dbReference type="OrthoDB" id="1470350at2759"/>
<keyword evidence="14" id="KW-0732">Signal</keyword>
<dbReference type="PROSITE" id="PS00086">
    <property type="entry name" value="CYTOCHROME_P450"/>
    <property type="match status" value="1"/>
</dbReference>
<comment type="cofactor">
    <cofactor evidence="1 12">
        <name>heme</name>
        <dbReference type="ChEBI" id="CHEBI:30413"/>
    </cofactor>
</comment>
<feature type="signal peptide" evidence="14">
    <location>
        <begin position="1"/>
        <end position="18"/>
    </location>
</feature>
<evidence type="ECO:0000256" key="4">
    <source>
        <dbReference type="ARBA" id="ARBA00010617"/>
    </source>
</evidence>
<dbReference type="InterPro" id="IPR050196">
    <property type="entry name" value="Cytochrome_P450_Monoox"/>
</dbReference>
<dbReference type="InterPro" id="IPR017972">
    <property type="entry name" value="Cyt_P450_CS"/>
</dbReference>
<evidence type="ECO:0000256" key="3">
    <source>
        <dbReference type="ARBA" id="ARBA00004406"/>
    </source>
</evidence>
<dbReference type="PANTHER" id="PTHR24291:SF187">
    <property type="entry name" value="CYTOCHROME P450 4AE1-RELATED"/>
    <property type="match status" value="1"/>
</dbReference>
<dbReference type="FunFam" id="1.10.630.10:FF:000182">
    <property type="entry name" value="Cytochrome P450 3A4"/>
    <property type="match status" value="1"/>
</dbReference>
<reference evidence="15" key="1">
    <citation type="submission" date="2020-05" db="UniProtKB">
        <authorList>
            <consortium name="EnsemblMetazoa"/>
        </authorList>
    </citation>
    <scope>IDENTIFICATION</scope>
    <source>
        <strain evidence="15">USDA</strain>
    </source>
</reference>
<dbReference type="PRINTS" id="PR00463">
    <property type="entry name" value="EP450I"/>
</dbReference>
<feature type="chain" id="PRO_5009325302" description="Cytochrome P450" evidence="14">
    <location>
        <begin position="19"/>
        <end position="508"/>
    </location>
</feature>
<protein>
    <recommendedName>
        <fullName evidence="17">Cytochrome P450</fullName>
    </recommendedName>
</protein>
<keyword evidence="16" id="KW-1185">Reference proteome</keyword>
<comment type="subcellular location">
    <subcellularLocation>
        <location evidence="3">Endoplasmic reticulum membrane</location>
        <topology evidence="3">Peripheral membrane protein</topology>
    </subcellularLocation>
    <subcellularLocation>
        <location evidence="2">Microsome membrane</location>
        <topology evidence="2">Peripheral membrane protein</topology>
    </subcellularLocation>
</comment>
<evidence type="ECO:0000256" key="13">
    <source>
        <dbReference type="RuleBase" id="RU000461"/>
    </source>
</evidence>
<dbReference type="CDD" id="cd20628">
    <property type="entry name" value="CYP4"/>
    <property type="match status" value="1"/>
</dbReference>